<sequence length="564" mass="63069">MGLPDHKDKPRFRFAKKTGRILIGTTIICVGLAFLYKQRVQPSFKRTSLVTAGNVVVEPRNELKSSSDQRAESALPSSTLIPGNHLTTTPSPTQGEKTATDLPLEDVIDAQKNATQPPPVNPRGTDVEEQRGGKKESPKEEDTKGRGGDGEHPPKILETSGEGLEEEWEGEFEQDDDEEEDFLDEEYADDEGVEEEEEKEEGAVAEKKEEVAEKAIEPEKERKDDEGKAREKDKKETSGEQHAAEASKLASGGEGTNATLPTTPAKGIGKKEEHAKGETVPTLEECKASYAKRRFLDENEEVVPPILYSFPGSGNTWTRLLIDISTGVHSGTLLAKRPGKVSKFEGQGHCSKRVSVLKAHPNHFPPERLFTVTGRCNDWGGIKAFRRFILLMRNPFDAIWSEYRRTATEAHFFLSDDFDLEAFATVAISKMSRLYKDMIRSFKTVRKTLPEKNIYSMYYEDMLDQDMRMKILSNITDFIGLNDGPSPKEKHRHLQCAFILAEDIGGGRRGSDLAKKIKIKHIVDTKDIYTPEIACQMWDIFGADVKEFGYTLPNGITEEDCAQL</sequence>
<keyword evidence="3" id="KW-0812">Transmembrane</keyword>
<dbReference type="PANTHER" id="PTHR45964">
    <property type="entry name" value="WSCD FAMILY MEMBER CG9164"/>
    <property type="match status" value="1"/>
</dbReference>
<protein>
    <submittedName>
        <fullName evidence="4">Wsc domain containing 1</fullName>
    </submittedName>
</protein>
<dbReference type="SUPFAM" id="SSF52540">
    <property type="entry name" value="P-loop containing nucleoside triphosphate hydrolases"/>
    <property type="match status" value="1"/>
</dbReference>
<keyword evidence="3" id="KW-0472">Membrane</keyword>
<evidence type="ECO:0000256" key="2">
    <source>
        <dbReference type="SAM" id="MobiDB-lite"/>
    </source>
</evidence>
<feature type="transmembrane region" description="Helical" evidence="3">
    <location>
        <begin position="21"/>
        <end position="36"/>
    </location>
</feature>
<reference evidence="4 5" key="1">
    <citation type="journal article" date="2014" name="Mol. Plant">
        <title>Chromosome Scale Genome Assembly and Transcriptome Profiling of Nannochloropsis gaditana in Nitrogen Depletion.</title>
        <authorList>
            <person name="Corteggiani Carpinelli E."/>
            <person name="Telatin A."/>
            <person name="Vitulo N."/>
            <person name="Forcato C."/>
            <person name="D'Angelo M."/>
            <person name="Schiavon R."/>
            <person name="Vezzi A."/>
            <person name="Giacometti G.M."/>
            <person name="Morosinotto T."/>
            <person name="Valle G."/>
        </authorList>
    </citation>
    <scope>NUCLEOTIDE SEQUENCE [LARGE SCALE GENOMIC DNA]</scope>
    <source>
        <strain evidence="4 5">B-31</strain>
    </source>
</reference>
<dbReference type="InterPro" id="IPR051589">
    <property type="entry name" value="Sialate-O-sulfotransferase"/>
</dbReference>
<keyword evidence="3" id="KW-1133">Transmembrane helix</keyword>
<dbReference type="AlphaFoldDB" id="W7TY47"/>
<keyword evidence="5" id="KW-1185">Reference proteome</keyword>
<comment type="similarity">
    <text evidence="1">Belongs to the WSCD family.</text>
</comment>
<dbReference type="OrthoDB" id="207148at2759"/>
<feature type="compositionally biased region" description="Polar residues" evidence="2">
    <location>
        <begin position="75"/>
        <end position="97"/>
    </location>
</feature>
<feature type="compositionally biased region" description="Basic and acidic residues" evidence="2">
    <location>
        <begin position="61"/>
        <end position="71"/>
    </location>
</feature>
<dbReference type="EMBL" id="AZIL01000920">
    <property type="protein sequence ID" value="EWM25571.1"/>
    <property type="molecule type" value="Genomic_DNA"/>
</dbReference>
<feature type="compositionally biased region" description="Basic and acidic residues" evidence="2">
    <location>
        <begin position="125"/>
        <end position="155"/>
    </location>
</feature>
<comment type="caution">
    <text evidence="4">The sequence shown here is derived from an EMBL/GenBank/DDBJ whole genome shotgun (WGS) entry which is preliminary data.</text>
</comment>
<evidence type="ECO:0000256" key="3">
    <source>
        <dbReference type="SAM" id="Phobius"/>
    </source>
</evidence>
<organism evidence="4 5">
    <name type="scientific">Nannochloropsis gaditana</name>
    <dbReference type="NCBI Taxonomy" id="72520"/>
    <lineage>
        <taxon>Eukaryota</taxon>
        <taxon>Sar</taxon>
        <taxon>Stramenopiles</taxon>
        <taxon>Ochrophyta</taxon>
        <taxon>Eustigmatophyceae</taxon>
        <taxon>Eustigmatales</taxon>
        <taxon>Monodopsidaceae</taxon>
        <taxon>Nannochloropsis</taxon>
    </lineage>
</organism>
<evidence type="ECO:0000313" key="4">
    <source>
        <dbReference type="EMBL" id="EWM25571.1"/>
    </source>
</evidence>
<dbReference type="PANTHER" id="PTHR45964:SF5">
    <property type="entry name" value="WSCD FAMILY MEMBER CG9164"/>
    <property type="match status" value="1"/>
</dbReference>
<dbReference type="Proteomes" id="UP000019335">
    <property type="component" value="Chromosome 11"/>
</dbReference>
<accession>W7TY47</accession>
<gene>
    <name evidence="4" type="ORF">Naga_100463g4</name>
</gene>
<feature type="region of interest" description="Disordered" evidence="2">
    <location>
        <begin position="61"/>
        <end position="98"/>
    </location>
</feature>
<dbReference type="Gene3D" id="3.40.50.300">
    <property type="entry name" value="P-loop containing nucleotide triphosphate hydrolases"/>
    <property type="match status" value="1"/>
</dbReference>
<feature type="compositionally biased region" description="Acidic residues" evidence="2">
    <location>
        <begin position="163"/>
        <end position="200"/>
    </location>
</feature>
<name>W7TY47_9STRA</name>
<evidence type="ECO:0000313" key="5">
    <source>
        <dbReference type="Proteomes" id="UP000019335"/>
    </source>
</evidence>
<dbReference type="InterPro" id="IPR027417">
    <property type="entry name" value="P-loop_NTPase"/>
</dbReference>
<feature type="region of interest" description="Disordered" evidence="2">
    <location>
        <begin position="111"/>
        <end position="280"/>
    </location>
</feature>
<feature type="compositionally biased region" description="Basic and acidic residues" evidence="2">
    <location>
        <begin position="201"/>
        <end position="245"/>
    </location>
</feature>
<proteinExistence type="inferred from homology"/>
<evidence type="ECO:0000256" key="1">
    <source>
        <dbReference type="ARBA" id="ARBA00010236"/>
    </source>
</evidence>